<dbReference type="Proteomes" id="UP000198953">
    <property type="component" value="Unassembled WGS sequence"/>
</dbReference>
<protein>
    <recommendedName>
        <fullName evidence="4">Lipoprotein</fullName>
    </recommendedName>
</protein>
<dbReference type="AlphaFoldDB" id="A0A1H8J9V4"/>
<evidence type="ECO:0000313" key="3">
    <source>
        <dbReference type="Proteomes" id="UP000198953"/>
    </source>
</evidence>
<dbReference type="RefSeq" id="WP_091105851.1">
    <property type="nucleotide sequence ID" value="NZ_FOBF01000036.1"/>
</dbReference>
<dbReference type="OrthoDB" id="4828536at2"/>
<feature type="compositionally biased region" description="Basic and acidic residues" evidence="1">
    <location>
        <begin position="157"/>
        <end position="168"/>
    </location>
</feature>
<evidence type="ECO:0000313" key="2">
    <source>
        <dbReference type="EMBL" id="SEN77225.1"/>
    </source>
</evidence>
<dbReference type="EMBL" id="FOBF01000036">
    <property type="protein sequence ID" value="SEN77225.1"/>
    <property type="molecule type" value="Genomic_DNA"/>
</dbReference>
<evidence type="ECO:0008006" key="4">
    <source>
        <dbReference type="Google" id="ProtNLM"/>
    </source>
</evidence>
<gene>
    <name evidence="2" type="ORF">SAMN05660976_08281</name>
</gene>
<name>A0A1H8J9V4_9ACTN</name>
<dbReference type="PROSITE" id="PS51257">
    <property type="entry name" value="PROKAR_LIPOPROTEIN"/>
    <property type="match status" value="1"/>
</dbReference>
<dbReference type="STRING" id="46177.SAMN05660976_08281"/>
<feature type="region of interest" description="Disordered" evidence="1">
    <location>
        <begin position="138"/>
        <end position="179"/>
    </location>
</feature>
<organism evidence="2 3">
    <name type="scientific">Nonomuraea pusilla</name>
    <dbReference type="NCBI Taxonomy" id="46177"/>
    <lineage>
        <taxon>Bacteria</taxon>
        <taxon>Bacillati</taxon>
        <taxon>Actinomycetota</taxon>
        <taxon>Actinomycetes</taxon>
        <taxon>Streptosporangiales</taxon>
        <taxon>Streptosporangiaceae</taxon>
        <taxon>Nonomuraea</taxon>
    </lineage>
</organism>
<keyword evidence="3" id="KW-1185">Reference proteome</keyword>
<accession>A0A1H8J9V4</accession>
<reference evidence="2 3" key="1">
    <citation type="submission" date="2016-10" db="EMBL/GenBank/DDBJ databases">
        <authorList>
            <person name="de Groot N.N."/>
        </authorList>
    </citation>
    <scope>NUCLEOTIDE SEQUENCE [LARGE SCALE GENOMIC DNA]</scope>
    <source>
        <strain evidence="2 3">DSM 43357</strain>
    </source>
</reference>
<evidence type="ECO:0000256" key="1">
    <source>
        <dbReference type="SAM" id="MobiDB-lite"/>
    </source>
</evidence>
<proteinExistence type="predicted"/>
<sequence length="179" mass="18966">MRHKETAALTFGLTFALVAGCGTAGALSQDVIDQALRQGAAPDLMYVVELPGYELAEQSVGGINEEGFGAFYTSPDGRRVEMRVDRGPYRCSGTCERDGTGWFTVDGGRQEYAAVREDHHLRLICDVGQVERGVLKQAAESARPAVGTGTPSPPHSPVERGDLPEHGDMAPLNPTGPGG</sequence>